<dbReference type="EMBL" id="JACAZH010000011">
    <property type="protein sequence ID" value="KAF7354651.1"/>
    <property type="molecule type" value="Genomic_DNA"/>
</dbReference>
<dbReference type="Proteomes" id="UP000623467">
    <property type="component" value="Unassembled WGS sequence"/>
</dbReference>
<feature type="signal peptide" evidence="1">
    <location>
        <begin position="1"/>
        <end position="18"/>
    </location>
</feature>
<proteinExistence type="predicted"/>
<sequence>MQTALLLLLSALSSTVMASSEPTARMSMAPTGFNFDVAVGAAYFMTNEPTGNYLVSSAIGLDGKLTLYEAVYTGGVGSHGLPPPFGLDALFSQGSVGVSTKKRFVANVNAGSNSVSVFAIDPLNPAQLWPIGKPVSSGGEFPNSLVINNAGTRVCVLNAGKVNGVSCYKFDHTGLTPIKNSIRSLGLNQTTPATGPPNTPSQIIFSQDETQLIVSVKAGYLAVWDINSDGSLSTTYNTVSGGVLPLLAQPHSREERPGCLGPWPVGGVSVPIPNQGASCWSVYSAESGNFYIIDVGISVITEVAVTNSLNSSIVKQYNVVPDGPIDSSVATLGKKDFIYSLAANVTGLSVYSVNGPGEATVYQRLDVAGPAKAAGLPINRTNVQGMATFIGF</sequence>
<dbReference type="InterPro" id="IPR015943">
    <property type="entry name" value="WD40/YVTN_repeat-like_dom_sf"/>
</dbReference>
<evidence type="ECO:0000256" key="1">
    <source>
        <dbReference type="SAM" id="SignalP"/>
    </source>
</evidence>
<protein>
    <recommendedName>
        <fullName evidence="4">3-carboxymuconate cyclase</fullName>
    </recommendedName>
</protein>
<dbReference type="Gene3D" id="2.130.10.10">
    <property type="entry name" value="YVTN repeat-like/Quinoprotein amine dehydrogenase"/>
    <property type="match status" value="1"/>
</dbReference>
<evidence type="ECO:0000313" key="3">
    <source>
        <dbReference type="Proteomes" id="UP000623467"/>
    </source>
</evidence>
<dbReference type="AlphaFoldDB" id="A0A8H6YA57"/>
<dbReference type="InterPro" id="IPR011044">
    <property type="entry name" value="Quino_amine_DH_bsu"/>
</dbReference>
<gene>
    <name evidence="2" type="ORF">MSAN_01378700</name>
</gene>
<feature type="chain" id="PRO_5034491744" description="3-carboxymuconate cyclase" evidence="1">
    <location>
        <begin position="19"/>
        <end position="392"/>
    </location>
</feature>
<evidence type="ECO:0008006" key="4">
    <source>
        <dbReference type="Google" id="ProtNLM"/>
    </source>
</evidence>
<reference evidence="2" key="1">
    <citation type="submission" date="2020-05" db="EMBL/GenBank/DDBJ databases">
        <title>Mycena genomes resolve the evolution of fungal bioluminescence.</title>
        <authorList>
            <person name="Tsai I.J."/>
        </authorList>
    </citation>
    <scope>NUCLEOTIDE SEQUENCE</scope>
    <source>
        <strain evidence="2">160909Yilan</strain>
    </source>
</reference>
<name>A0A8H6YA57_9AGAR</name>
<accession>A0A8H6YA57</accession>
<organism evidence="2 3">
    <name type="scientific">Mycena sanguinolenta</name>
    <dbReference type="NCBI Taxonomy" id="230812"/>
    <lineage>
        <taxon>Eukaryota</taxon>
        <taxon>Fungi</taxon>
        <taxon>Dikarya</taxon>
        <taxon>Basidiomycota</taxon>
        <taxon>Agaricomycotina</taxon>
        <taxon>Agaricomycetes</taxon>
        <taxon>Agaricomycetidae</taxon>
        <taxon>Agaricales</taxon>
        <taxon>Marasmiineae</taxon>
        <taxon>Mycenaceae</taxon>
        <taxon>Mycena</taxon>
    </lineage>
</organism>
<keyword evidence="3" id="KW-1185">Reference proteome</keyword>
<dbReference type="SUPFAM" id="SSF50969">
    <property type="entry name" value="YVTN repeat-like/Quinoprotein amine dehydrogenase"/>
    <property type="match status" value="1"/>
</dbReference>
<dbReference type="OrthoDB" id="10006285at2759"/>
<keyword evidence="1" id="KW-0732">Signal</keyword>
<evidence type="ECO:0000313" key="2">
    <source>
        <dbReference type="EMBL" id="KAF7354651.1"/>
    </source>
</evidence>
<comment type="caution">
    <text evidence="2">The sequence shown here is derived from an EMBL/GenBank/DDBJ whole genome shotgun (WGS) entry which is preliminary data.</text>
</comment>